<evidence type="ECO:0000256" key="2">
    <source>
        <dbReference type="ARBA" id="ARBA00005236"/>
    </source>
</evidence>
<evidence type="ECO:0000256" key="4">
    <source>
        <dbReference type="ARBA" id="ARBA00022692"/>
    </source>
</evidence>
<protein>
    <submittedName>
        <fullName evidence="10">ABC-type transport system, involved in lipoprotein release, permease component</fullName>
    </submittedName>
</protein>
<feature type="transmembrane region" description="Helical" evidence="7">
    <location>
        <begin position="266"/>
        <end position="290"/>
    </location>
</feature>
<feature type="domain" description="MacB-like periplasmic core" evidence="9">
    <location>
        <begin position="17"/>
        <end position="238"/>
    </location>
</feature>
<sequence length="405" mass="44858">MIFKIAWRNIWRNKIRSFTVMGSVLVGVWALIFVLSFTAGFINSYISSAIANEISHIQFHNPKFVDEKEVQYTLEHTASIKENLSRNPMVKAFATRTINSGMLSTARGSRGIQIRGVVPAEEVNLTHLNEKLVEGVYLDASKSKNAILVSRRLADKMKLKLKSKPILSFQKEDGSSVPAAFKVVGIYELGNAVFEESNVFVRQSDLNRLMGAENLTHEVALLLHHVEDLDTVKSALAAAFPTALVQNYKEIAPNVNLYESQMSVSIYAIIFIVMLALIFGIINTMLMAVLERTKELGMLMAVGMKRLQVFTMIVLETLFLAMIAAPIGLFLGYLTVVYYGNKGIDLSAYGKGMDKFGFSDHIYLSLDVSSFITVTIAVGITAILAALYPALKATRLKPIEAMRTV</sequence>
<dbReference type="GO" id="GO:0044874">
    <property type="term" value="P:lipoprotein localization to outer membrane"/>
    <property type="evidence" value="ECO:0007669"/>
    <property type="project" value="TreeGrafter"/>
</dbReference>
<dbReference type="Pfam" id="PF02687">
    <property type="entry name" value="FtsX"/>
    <property type="match status" value="1"/>
</dbReference>
<dbReference type="InterPro" id="IPR025857">
    <property type="entry name" value="MacB_PCD"/>
</dbReference>
<organism evidence="10">
    <name type="scientific">uncultured Aureispira sp</name>
    <dbReference type="NCBI Taxonomy" id="1331704"/>
    <lineage>
        <taxon>Bacteria</taxon>
        <taxon>Pseudomonadati</taxon>
        <taxon>Bacteroidota</taxon>
        <taxon>Saprospiria</taxon>
        <taxon>Saprospirales</taxon>
        <taxon>Saprospiraceae</taxon>
        <taxon>Aureispira</taxon>
        <taxon>environmental samples</taxon>
    </lineage>
</organism>
<keyword evidence="5 7" id="KW-1133">Transmembrane helix</keyword>
<dbReference type="InterPro" id="IPR003838">
    <property type="entry name" value="ABC3_permease_C"/>
</dbReference>
<dbReference type="PANTHER" id="PTHR30489:SF0">
    <property type="entry name" value="LIPOPROTEIN-RELEASING SYSTEM TRANSMEMBRANE PROTEIN LOLE"/>
    <property type="match status" value="1"/>
</dbReference>
<evidence type="ECO:0000256" key="1">
    <source>
        <dbReference type="ARBA" id="ARBA00004651"/>
    </source>
</evidence>
<dbReference type="Pfam" id="PF12704">
    <property type="entry name" value="MacB_PCD"/>
    <property type="match status" value="1"/>
</dbReference>
<evidence type="ECO:0000256" key="7">
    <source>
        <dbReference type="SAM" id="Phobius"/>
    </source>
</evidence>
<evidence type="ECO:0000259" key="8">
    <source>
        <dbReference type="Pfam" id="PF02687"/>
    </source>
</evidence>
<dbReference type="AlphaFoldDB" id="A0A6S6UIE1"/>
<feature type="transmembrane region" description="Helical" evidence="7">
    <location>
        <begin position="361"/>
        <end position="388"/>
    </location>
</feature>
<feature type="transmembrane region" description="Helical" evidence="7">
    <location>
        <begin position="20"/>
        <end position="42"/>
    </location>
</feature>
<proteinExistence type="inferred from homology"/>
<evidence type="ECO:0000313" key="10">
    <source>
        <dbReference type="EMBL" id="CAA6829904.1"/>
    </source>
</evidence>
<dbReference type="PANTHER" id="PTHR30489">
    <property type="entry name" value="LIPOPROTEIN-RELEASING SYSTEM TRANSMEMBRANE PROTEIN LOLE"/>
    <property type="match status" value="1"/>
</dbReference>
<comment type="similarity">
    <text evidence="2">Belongs to the ABC-4 integral membrane protein family. LolC/E subfamily.</text>
</comment>
<evidence type="ECO:0000256" key="3">
    <source>
        <dbReference type="ARBA" id="ARBA00022475"/>
    </source>
</evidence>
<evidence type="ECO:0000256" key="6">
    <source>
        <dbReference type="ARBA" id="ARBA00023136"/>
    </source>
</evidence>
<dbReference type="GO" id="GO:0098797">
    <property type="term" value="C:plasma membrane protein complex"/>
    <property type="evidence" value="ECO:0007669"/>
    <property type="project" value="TreeGrafter"/>
</dbReference>
<keyword evidence="4 7" id="KW-0812">Transmembrane</keyword>
<keyword evidence="10" id="KW-0449">Lipoprotein</keyword>
<gene>
    <name evidence="10" type="ORF">HELGO_WM25968</name>
</gene>
<keyword evidence="3" id="KW-1003">Cell membrane</keyword>
<evidence type="ECO:0000259" key="9">
    <source>
        <dbReference type="Pfam" id="PF12704"/>
    </source>
</evidence>
<keyword evidence="6 7" id="KW-0472">Membrane</keyword>
<dbReference type="InterPro" id="IPR051447">
    <property type="entry name" value="Lipoprotein-release_system"/>
</dbReference>
<evidence type="ECO:0000256" key="5">
    <source>
        <dbReference type="ARBA" id="ARBA00022989"/>
    </source>
</evidence>
<name>A0A6S6UIE1_9BACT</name>
<dbReference type="EMBL" id="CACVAQ010000525">
    <property type="protein sequence ID" value="CAA6829904.1"/>
    <property type="molecule type" value="Genomic_DNA"/>
</dbReference>
<reference evidence="10" key="1">
    <citation type="submission" date="2020-01" db="EMBL/GenBank/DDBJ databases">
        <authorList>
            <person name="Meier V. D."/>
            <person name="Meier V D."/>
        </authorList>
    </citation>
    <scope>NUCLEOTIDE SEQUENCE</scope>
    <source>
        <strain evidence="10">HLG_WM_MAG_10</strain>
    </source>
</reference>
<feature type="domain" description="ABC3 transporter permease C-terminal" evidence="8">
    <location>
        <begin position="268"/>
        <end position="398"/>
    </location>
</feature>
<comment type="subcellular location">
    <subcellularLocation>
        <location evidence="1">Cell membrane</location>
        <topology evidence="1">Multi-pass membrane protein</topology>
    </subcellularLocation>
</comment>
<feature type="transmembrane region" description="Helical" evidence="7">
    <location>
        <begin position="310"/>
        <end position="341"/>
    </location>
</feature>
<accession>A0A6S6UIE1</accession>